<reference evidence="1" key="1">
    <citation type="journal article" date="2020" name="Stud. Mycol.">
        <title>101 Dothideomycetes genomes: a test case for predicting lifestyles and emergence of pathogens.</title>
        <authorList>
            <person name="Haridas S."/>
            <person name="Albert R."/>
            <person name="Binder M."/>
            <person name="Bloem J."/>
            <person name="Labutti K."/>
            <person name="Salamov A."/>
            <person name="Andreopoulos B."/>
            <person name="Baker S."/>
            <person name="Barry K."/>
            <person name="Bills G."/>
            <person name="Bluhm B."/>
            <person name="Cannon C."/>
            <person name="Castanera R."/>
            <person name="Culley D."/>
            <person name="Daum C."/>
            <person name="Ezra D."/>
            <person name="Gonzalez J."/>
            <person name="Henrissat B."/>
            <person name="Kuo A."/>
            <person name="Liang C."/>
            <person name="Lipzen A."/>
            <person name="Lutzoni F."/>
            <person name="Magnuson J."/>
            <person name="Mondo S."/>
            <person name="Nolan M."/>
            <person name="Ohm R."/>
            <person name="Pangilinan J."/>
            <person name="Park H.-J."/>
            <person name="Ramirez L."/>
            <person name="Alfaro M."/>
            <person name="Sun H."/>
            <person name="Tritt A."/>
            <person name="Yoshinaga Y."/>
            <person name="Zwiers L.-H."/>
            <person name="Turgeon B."/>
            <person name="Goodwin S."/>
            <person name="Spatafora J."/>
            <person name="Crous P."/>
            <person name="Grigoriev I."/>
        </authorList>
    </citation>
    <scope>NUCLEOTIDE SEQUENCE</scope>
    <source>
        <strain evidence="1">CBS 133067</strain>
    </source>
</reference>
<sequence>MVTKNIIDLNDDVLEILFSLFDNDKTALRSLALTCRRFSNLASEHMLRHLHFEGYLSLASVLVADLFEERPELRRCVRTVSLQIANIEHEDEVRTADAVLKGLQGLNRLQLNRAWNIRIPPEDIDPTGLINHHPFPDYSRLTTQDFTLNFLELEPKPRICTIVIEGNFNTSEIHRLLMVEGLRELEASDLMRLDEPLPEWRGQPGCSSVAILRLLGGYLQRSYNFNVFASIIALPRALHELEAWLPGECTMLPEDVSGVYMIENFSAERLHAALSPLTNSLESLDLSQGFDRADGLPIHWPGRDPGGLDLSCFHHLKHIVIPSICFFPSGGPSPERSELTRLLPPSLEIFDVNFFRFLDRRVLFSSRDIAYRSTYSSTGLVPYGVVGVAGGEHTFFAT</sequence>
<evidence type="ECO:0000313" key="2">
    <source>
        <dbReference type="Proteomes" id="UP000799772"/>
    </source>
</evidence>
<evidence type="ECO:0000313" key="1">
    <source>
        <dbReference type="EMBL" id="KAF2104721.1"/>
    </source>
</evidence>
<dbReference type="Proteomes" id="UP000799772">
    <property type="component" value="Unassembled WGS sequence"/>
</dbReference>
<accession>A0A9P4INF5</accession>
<evidence type="ECO:0008006" key="3">
    <source>
        <dbReference type="Google" id="ProtNLM"/>
    </source>
</evidence>
<keyword evidence="2" id="KW-1185">Reference proteome</keyword>
<organism evidence="1 2">
    <name type="scientific">Rhizodiscina lignyota</name>
    <dbReference type="NCBI Taxonomy" id="1504668"/>
    <lineage>
        <taxon>Eukaryota</taxon>
        <taxon>Fungi</taxon>
        <taxon>Dikarya</taxon>
        <taxon>Ascomycota</taxon>
        <taxon>Pezizomycotina</taxon>
        <taxon>Dothideomycetes</taxon>
        <taxon>Pleosporomycetidae</taxon>
        <taxon>Aulographales</taxon>
        <taxon>Rhizodiscinaceae</taxon>
        <taxon>Rhizodiscina</taxon>
    </lineage>
</organism>
<gene>
    <name evidence="1" type="ORF">NA57DRAFT_70928</name>
</gene>
<dbReference type="AlphaFoldDB" id="A0A9P4INF5"/>
<name>A0A9P4INF5_9PEZI</name>
<comment type="caution">
    <text evidence="1">The sequence shown here is derived from an EMBL/GenBank/DDBJ whole genome shotgun (WGS) entry which is preliminary data.</text>
</comment>
<protein>
    <recommendedName>
        <fullName evidence="3">F-box domain-containing protein</fullName>
    </recommendedName>
</protein>
<proteinExistence type="predicted"/>
<dbReference type="OrthoDB" id="3792203at2759"/>
<dbReference type="EMBL" id="ML978121">
    <property type="protein sequence ID" value="KAF2104721.1"/>
    <property type="molecule type" value="Genomic_DNA"/>
</dbReference>